<reference evidence="6" key="1">
    <citation type="submission" date="2018-06" db="EMBL/GenBank/DDBJ databases">
        <authorList>
            <person name="Zhirakovskaya E."/>
        </authorList>
    </citation>
    <scope>NUCLEOTIDE SEQUENCE</scope>
</reference>
<organism evidence="6">
    <name type="scientific">hydrothermal vent metagenome</name>
    <dbReference type="NCBI Taxonomy" id="652676"/>
    <lineage>
        <taxon>unclassified sequences</taxon>
        <taxon>metagenomes</taxon>
        <taxon>ecological metagenomes</taxon>
    </lineage>
</organism>
<dbReference type="SUPFAM" id="SSF52096">
    <property type="entry name" value="ClpP/crotonase"/>
    <property type="match status" value="1"/>
</dbReference>
<dbReference type="PANTHER" id="PTHR32060:SF30">
    <property type="entry name" value="CARBOXY-TERMINAL PROCESSING PROTEASE CTPA"/>
    <property type="match status" value="1"/>
</dbReference>
<dbReference type="GO" id="GO:0006508">
    <property type="term" value="P:proteolysis"/>
    <property type="evidence" value="ECO:0007669"/>
    <property type="project" value="UniProtKB-KW"/>
</dbReference>
<comment type="similarity">
    <text evidence="1">Belongs to the peptidase S41A family.</text>
</comment>
<keyword evidence="4" id="KW-0720">Serine protease</keyword>
<dbReference type="Gene3D" id="2.30.42.10">
    <property type="match status" value="1"/>
</dbReference>
<dbReference type="AlphaFoldDB" id="A0A3B0YPF1"/>
<dbReference type="SUPFAM" id="SSF50156">
    <property type="entry name" value="PDZ domain-like"/>
    <property type="match status" value="1"/>
</dbReference>
<dbReference type="InterPro" id="IPR001478">
    <property type="entry name" value="PDZ"/>
</dbReference>
<dbReference type="Pfam" id="PF03572">
    <property type="entry name" value="Peptidase_S41"/>
    <property type="match status" value="1"/>
</dbReference>
<dbReference type="EMBL" id="UOFM01000270">
    <property type="protein sequence ID" value="VAW78580.1"/>
    <property type="molecule type" value="Genomic_DNA"/>
</dbReference>
<dbReference type="CDD" id="cd06782">
    <property type="entry name" value="cpPDZ_CPP-like"/>
    <property type="match status" value="1"/>
</dbReference>
<keyword evidence="2 6" id="KW-0645">Protease</keyword>
<dbReference type="EC" id="3.4.21.102" evidence="6"/>
<dbReference type="Gene3D" id="3.90.226.10">
    <property type="entry name" value="2-enoyl-CoA Hydratase, Chain A, domain 1"/>
    <property type="match status" value="1"/>
</dbReference>
<dbReference type="SMART" id="SM00228">
    <property type="entry name" value="PDZ"/>
    <property type="match status" value="1"/>
</dbReference>
<dbReference type="Pfam" id="PF13180">
    <property type="entry name" value="PDZ_2"/>
    <property type="match status" value="1"/>
</dbReference>
<dbReference type="PROSITE" id="PS50106">
    <property type="entry name" value="PDZ"/>
    <property type="match status" value="1"/>
</dbReference>
<dbReference type="Gene3D" id="3.30.750.44">
    <property type="match status" value="1"/>
</dbReference>
<dbReference type="CDD" id="cd07560">
    <property type="entry name" value="Peptidase_S41_CPP"/>
    <property type="match status" value="1"/>
</dbReference>
<evidence type="ECO:0000256" key="1">
    <source>
        <dbReference type="ARBA" id="ARBA00009179"/>
    </source>
</evidence>
<sequence>MSVKRQNIFLVLIGLTIGVSLSIGQGVFAERDAPATVRGLPVDELRTFTDVFGRIKNDYVEDVDDKELLENAVRGMLSGLDPHSSYLDREQFKELQVGTTGEFGGLGIEVGMEDGFVKVIAPIDDTPAQRAGIKAGDLIIRLDDTPVKGLALNEAVKIMRGKPGSILKLTVVREGVERPLKIEIKRDIIKVKSVKKRMLEDGFGYVRISQFQSKTADNMVTAIEELKKKAGGSLKGMVLDLRNNPGGVLNGAVAVSDAFLKKGLIVYTEGRVNDSRLRFNATPDDILDSSPLVVLVNQGSASASEIVSGALQDHSRAIIVGTQTFGKGSVQTILPLSNGTAVKLTTARYFTPSGRSIQAEGIKPDIVLDPMRVSAVERTFEPIKEADLSGHLINGNSKKASPADHKKVEKKESLAQTDYQLYEALNLLKGLAIQREHMQ</sequence>
<dbReference type="GO" id="GO:0030288">
    <property type="term" value="C:outer membrane-bounded periplasmic space"/>
    <property type="evidence" value="ECO:0007669"/>
    <property type="project" value="TreeGrafter"/>
</dbReference>
<feature type="domain" description="PDZ" evidence="5">
    <location>
        <begin position="92"/>
        <end position="166"/>
    </location>
</feature>
<keyword evidence="3 6" id="KW-0378">Hydrolase</keyword>
<dbReference type="InterPro" id="IPR029045">
    <property type="entry name" value="ClpP/crotonase-like_dom_sf"/>
</dbReference>
<evidence type="ECO:0000256" key="4">
    <source>
        <dbReference type="ARBA" id="ARBA00022825"/>
    </source>
</evidence>
<gene>
    <name evidence="6" type="ORF">MNBD_GAMMA14-426</name>
</gene>
<dbReference type="InterPro" id="IPR036034">
    <property type="entry name" value="PDZ_sf"/>
</dbReference>
<dbReference type="PANTHER" id="PTHR32060">
    <property type="entry name" value="TAIL-SPECIFIC PROTEASE"/>
    <property type="match status" value="1"/>
</dbReference>
<dbReference type="Pfam" id="PF22694">
    <property type="entry name" value="CtpB_N-like"/>
    <property type="match status" value="1"/>
</dbReference>
<dbReference type="GO" id="GO:0007165">
    <property type="term" value="P:signal transduction"/>
    <property type="evidence" value="ECO:0007669"/>
    <property type="project" value="TreeGrafter"/>
</dbReference>
<dbReference type="InterPro" id="IPR005151">
    <property type="entry name" value="Tail-specific_protease"/>
</dbReference>
<dbReference type="SMART" id="SM00245">
    <property type="entry name" value="TSPc"/>
    <property type="match status" value="1"/>
</dbReference>
<name>A0A3B0YPF1_9ZZZZ</name>
<protein>
    <submittedName>
        <fullName evidence="6">Carboxyl-terminal protease</fullName>
        <ecNumber evidence="6">3.4.21.102</ecNumber>
    </submittedName>
</protein>
<evidence type="ECO:0000256" key="2">
    <source>
        <dbReference type="ARBA" id="ARBA00022670"/>
    </source>
</evidence>
<evidence type="ECO:0000313" key="6">
    <source>
        <dbReference type="EMBL" id="VAW78580.1"/>
    </source>
</evidence>
<evidence type="ECO:0000259" key="5">
    <source>
        <dbReference type="PROSITE" id="PS50106"/>
    </source>
</evidence>
<dbReference type="InterPro" id="IPR004447">
    <property type="entry name" value="Peptidase_S41A"/>
</dbReference>
<dbReference type="FunFam" id="2.30.42.10:FF:000063">
    <property type="entry name" value="Peptidase, S41 family"/>
    <property type="match status" value="1"/>
</dbReference>
<evidence type="ECO:0000256" key="3">
    <source>
        <dbReference type="ARBA" id="ARBA00022801"/>
    </source>
</evidence>
<dbReference type="InterPro" id="IPR055210">
    <property type="entry name" value="CtpA/B_N"/>
</dbReference>
<dbReference type="NCBIfam" id="TIGR00225">
    <property type="entry name" value="prc"/>
    <property type="match status" value="1"/>
</dbReference>
<accession>A0A3B0YPF1</accession>
<proteinExistence type="inferred from homology"/>
<dbReference type="GO" id="GO:0004252">
    <property type="term" value="F:serine-type endopeptidase activity"/>
    <property type="evidence" value="ECO:0007669"/>
    <property type="project" value="UniProtKB-EC"/>
</dbReference>
<dbReference type="FunFam" id="3.90.226.10:FF:000029">
    <property type="entry name" value="Peptidase, S41 family"/>
    <property type="match status" value="1"/>
</dbReference>